<dbReference type="EMBL" id="PFBG01000031">
    <property type="protein sequence ID" value="PIR85729.1"/>
    <property type="molecule type" value="Genomic_DNA"/>
</dbReference>
<comment type="similarity">
    <text evidence="2">Belongs to the Nudix hydrolase family.</text>
</comment>
<comment type="caution">
    <text evidence="7">The sequence shown here is derived from an EMBL/GenBank/DDBJ whole genome shotgun (WGS) entry which is preliminary data.</text>
</comment>
<dbReference type="GO" id="GO:0016818">
    <property type="term" value="F:hydrolase activity, acting on acid anhydrides, in phosphorus-containing anhydrides"/>
    <property type="evidence" value="ECO:0007669"/>
    <property type="project" value="TreeGrafter"/>
</dbReference>
<comment type="cofactor">
    <cofactor evidence="1">
        <name>Mg(2+)</name>
        <dbReference type="ChEBI" id="CHEBI:18420"/>
    </cofactor>
</comment>
<evidence type="ECO:0000313" key="8">
    <source>
        <dbReference type="Proteomes" id="UP000229612"/>
    </source>
</evidence>
<evidence type="ECO:0000313" key="7">
    <source>
        <dbReference type="EMBL" id="PIR85729.1"/>
    </source>
</evidence>
<proteinExistence type="inferred from homology"/>
<organism evidence="7 8">
    <name type="scientific">Candidatus Kaiserbacteria bacterium CG10_big_fil_rev_8_21_14_0_10_44_10</name>
    <dbReference type="NCBI Taxonomy" id="1974606"/>
    <lineage>
        <taxon>Bacteria</taxon>
        <taxon>Candidatus Kaiseribacteriota</taxon>
    </lineage>
</organism>
<dbReference type="Pfam" id="PF00293">
    <property type="entry name" value="NUDIX"/>
    <property type="match status" value="1"/>
</dbReference>
<evidence type="ECO:0000256" key="5">
    <source>
        <dbReference type="ARBA" id="ARBA00022842"/>
    </source>
</evidence>
<dbReference type="InterPro" id="IPR000086">
    <property type="entry name" value="NUDIX_hydrolase_dom"/>
</dbReference>
<accession>A0A2H0UH49</accession>
<sequence>MKVFTVGLIFDSTLSEVVLMEKTHPEWQKGKLNGIGGKVEEGESVMECIVREVKEEAGVSSQSNDWIHFATLFEGVSKIEFFALKYTGNKSEIKTLTDEKVSWYPVNNLPQNLVAGIGWLVPLALEKLSGASLELVVAKYNSTS</sequence>
<dbReference type="PROSITE" id="PS51462">
    <property type="entry name" value="NUDIX"/>
    <property type="match status" value="1"/>
</dbReference>
<name>A0A2H0UH49_9BACT</name>
<dbReference type="Proteomes" id="UP000229612">
    <property type="component" value="Unassembled WGS sequence"/>
</dbReference>
<dbReference type="PANTHER" id="PTHR43758">
    <property type="entry name" value="7,8-DIHYDRO-8-OXOGUANINE TRIPHOSPHATASE"/>
    <property type="match status" value="1"/>
</dbReference>
<dbReference type="PROSITE" id="PS00893">
    <property type="entry name" value="NUDIX_BOX"/>
    <property type="match status" value="1"/>
</dbReference>
<dbReference type="PANTHER" id="PTHR43758:SF2">
    <property type="entry name" value="OXIDIZED PURINE NUCLEOSIDE TRIPHOSPHATE HYDROLASE"/>
    <property type="match status" value="1"/>
</dbReference>
<reference evidence="8" key="1">
    <citation type="submission" date="2017-09" db="EMBL/GenBank/DDBJ databases">
        <title>Depth-based differentiation of microbial function through sediment-hosted aquifers and enrichment of novel symbionts in the deep terrestrial subsurface.</title>
        <authorList>
            <person name="Probst A.J."/>
            <person name="Ladd B."/>
            <person name="Jarett J.K."/>
            <person name="Geller-Mcgrath D.E."/>
            <person name="Sieber C.M.K."/>
            <person name="Emerson J.B."/>
            <person name="Anantharaman K."/>
            <person name="Thomas B.C."/>
            <person name="Malmstrom R."/>
            <person name="Stieglmeier M."/>
            <person name="Klingl A."/>
            <person name="Woyke T."/>
            <person name="Ryan C.M."/>
            <person name="Banfield J.F."/>
        </authorList>
    </citation>
    <scope>NUCLEOTIDE SEQUENCE [LARGE SCALE GENOMIC DNA]</scope>
</reference>
<feature type="domain" description="Nudix hydrolase" evidence="6">
    <location>
        <begin position="1"/>
        <end position="126"/>
    </location>
</feature>
<keyword evidence="3" id="KW-0479">Metal-binding</keyword>
<keyword evidence="5" id="KW-0460">Magnesium</keyword>
<dbReference type="Gene3D" id="3.90.79.10">
    <property type="entry name" value="Nucleoside Triphosphate Pyrophosphohydrolase"/>
    <property type="match status" value="1"/>
</dbReference>
<evidence type="ECO:0000256" key="1">
    <source>
        <dbReference type="ARBA" id="ARBA00001946"/>
    </source>
</evidence>
<evidence type="ECO:0000256" key="2">
    <source>
        <dbReference type="ARBA" id="ARBA00005582"/>
    </source>
</evidence>
<dbReference type="InterPro" id="IPR020084">
    <property type="entry name" value="NUDIX_hydrolase_CS"/>
</dbReference>
<dbReference type="GO" id="GO:0046872">
    <property type="term" value="F:metal ion binding"/>
    <property type="evidence" value="ECO:0007669"/>
    <property type="project" value="UniProtKB-KW"/>
</dbReference>
<dbReference type="SUPFAM" id="SSF55811">
    <property type="entry name" value="Nudix"/>
    <property type="match status" value="1"/>
</dbReference>
<evidence type="ECO:0000256" key="3">
    <source>
        <dbReference type="ARBA" id="ARBA00022723"/>
    </source>
</evidence>
<gene>
    <name evidence="7" type="ORF">COU14_02770</name>
</gene>
<evidence type="ECO:0000256" key="4">
    <source>
        <dbReference type="ARBA" id="ARBA00022801"/>
    </source>
</evidence>
<evidence type="ECO:0000259" key="6">
    <source>
        <dbReference type="PROSITE" id="PS51462"/>
    </source>
</evidence>
<dbReference type="GO" id="GO:0005737">
    <property type="term" value="C:cytoplasm"/>
    <property type="evidence" value="ECO:0007669"/>
    <property type="project" value="TreeGrafter"/>
</dbReference>
<protein>
    <recommendedName>
        <fullName evidence="6">Nudix hydrolase domain-containing protein</fullName>
    </recommendedName>
</protein>
<dbReference type="InterPro" id="IPR015797">
    <property type="entry name" value="NUDIX_hydrolase-like_dom_sf"/>
</dbReference>
<dbReference type="AlphaFoldDB" id="A0A2H0UH49"/>
<keyword evidence="4" id="KW-0378">Hydrolase</keyword>